<protein>
    <submittedName>
        <fullName evidence="2">Uncharacterized protein</fullName>
    </submittedName>
</protein>
<feature type="chain" id="PRO_5038389710" evidence="1">
    <location>
        <begin position="34"/>
        <end position="559"/>
    </location>
</feature>
<reference evidence="2 3" key="1">
    <citation type="submission" date="2016-06" db="EMBL/GenBank/DDBJ databases">
        <title>Complete genome sequence of a saline-alkali tolerant type strain Dietzia timorensis ID05-A0528T.</title>
        <authorList>
            <person name="Wu X."/>
        </authorList>
    </citation>
    <scope>NUCLEOTIDE SEQUENCE [LARGE SCALE GENOMIC DNA]</scope>
    <source>
        <strain evidence="2 3">ID05-A0528</strain>
    </source>
</reference>
<keyword evidence="3" id="KW-1185">Reference proteome</keyword>
<organism evidence="2 3">
    <name type="scientific">Dietzia timorensis</name>
    <dbReference type="NCBI Taxonomy" id="499555"/>
    <lineage>
        <taxon>Bacteria</taxon>
        <taxon>Bacillati</taxon>
        <taxon>Actinomycetota</taxon>
        <taxon>Actinomycetes</taxon>
        <taxon>Mycobacteriales</taxon>
        <taxon>Dietziaceae</taxon>
        <taxon>Dietzia</taxon>
    </lineage>
</organism>
<evidence type="ECO:0000313" key="2">
    <source>
        <dbReference type="EMBL" id="ANI93362.1"/>
    </source>
</evidence>
<feature type="signal peptide" evidence="1">
    <location>
        <begin position="1"/>
        <end position="33"/>
    </location>
</feature>
<gene>
    <name evidence="2" type="ORF">BJL86_2602</name>
</gene>
<accession>A0A173LR24</accession>
<name>A0A173LR24_9ACTN</name>
<dbReference type="AlphaFoldDB" id="A0A173LR24"/>
<dbReference type="EMBL" id="CP015961">
    <property type="protein sequence ID" value="ANI93362.1"/>
    <property type="molecule type" value="Genomic_DNA"/>
</dbReference>
<dbReference type="KEGG" id="dtm:BJL86_2602"/>
<dbReference type="Proteomes" id="UP000186104">
    <property type="component" value="Chromosome"/>
</dbReference>
<sequence length="559" mass="59965">MTTPGIRSRSRRLAAFVPLLALGLTLSPASADAQSAVALGGPEACVPFGTAQLPPGLPSGAGQFGLDNLPTYDGAHAPSRVDLRTPRTQFNRFYEFALVEGAMLTRPRSGDAQPWRHVPTPSCLRGNIVAISVDDDEMVAVDDRGWMYTMDNVSQDPITWNWTSAWGAMLWSAPGQKVPGSTADGAPSGIENNSWALSVASPWDTKEYTDIAGRTHPVGLAKMTMVPALTGDGSRITYADPWLPNDNSYEIGGPLGGRFISSSLSASGSTTFVMNKYGDMYTRTFDFDSSGSDSVFFRYSWEDQSHKPSASNLIFELFDRGTAAVQLPAPDWAQQPKIDGEITSTISINTTGPGPDRRELRVEGRRDGVTGFWHKMLTDAEWTFEATGEELHDDLIDNAPTDRSVDTLAPPSPWGFTASLPSRDAMVDADLLLDIGLPYSVVDPRLLDAAGQAAAPSGYELHVDGFDPAATTRAASVTTPDGETIPVQLHSADGMRMYPRAAGLDAQPRHLIGAVELAPEVFDARGSDPAVAAFVDGWMKGKRIAPITMSATDSDLVVR</sequence>
<dbReference type="RefSeq" id="WP_231887245.1">
    <property type="nucleotide sequence ID" value="NZ_CP015961.1"/>
</dbReference>
<proteinExistence type="predicted"/>
<evidence type="ECO:0000256" key="1">
    <source>
        <dbReference type="SAM" id="SignalP"/>
    </source>
</evidence>
<evidence type="ECO:0000313" key="3">
    <source>
        <dbReference type="Proteomes" id="UP000186104"/>
    </source>
</evidence>
<keyword evidence="1" id="KW-0732">Signal</keyword>